<evidence type="ECO:0000256" key="5">
    <source>
        <dbReference type="ARBA" id="ARBA00022786"/>
    </source>
</evidence>
<evidence type="ECO:0000256" key="1">
    <source>
        <dbReference type="ARBA" id="ARBA00022679"/>
    </source>
</evidence>
<keyword evidence="1" id="KW-0808">Transferase</keyword>
<name>A0AAN9CM55_9TELE</name>
<dbReference type="CDD" id="cd20336">
    <property type="entry name" value="Rcat_RBR"/>
    <property type="match status" value="1"/>
</dbReference>
<evidence type="ECO:0000313" key="9">
    <source>
        <dbReference type="Proteomes" id="UP001364617"/>
    </source>
</evidence>
<dbReference type="SUPFAM" id="SSF57850">
    <property type="entry name" value="RING/U-box"/>
    <property type="match status" value="2"/>
</dbReference>
<evidence type="ECO:0000256" key="2">
    <source>
        <dbReference type="ARBA" id="ARBA00022723"/>
    </source>
</evidence>
<keyword evidence="4" id="KW-0863">Zinc-finger</keyword>
<dbReference type="AlphaFoldDB" id="A0AAN9CM55"/>
<feature type="domain" description="RING-type" evidence="7">
    <location>
        <begin position="18"/>
        <end position="245"/>
    </location>
</feature>
<dbReference type="GO" id="GO:0008270">
    <property type="term" value="F:zinc ion binding"/>
    <property type="evidence" value="ECO:0007669"/>
    <property type="project" value="UniProtKB-KW"/>
</dbReference>
<proteinExistence type="predicted"/>
<dbReference type="PROSITE" id="PS51873">
    <property type="entry name" value="TRIAD"/>
    <property type="match status" value="1"/>
</dbReference>
<keyword evidence="9" id="KW-1185">Reference proteome</keyword>
<evidence type="ECO:0000256" key="4">
    <source>
        <dbReference type="ARBA" id="ARBA00022771"/>
    </source>
</evidence>
<dbReference type="Proteomes" id="UP001364617">
    <property type="component" value="Unassembled WGS sequence"/>
</dbReference>
<evidence type="ECO:0000313" key="8">
    <source>
        <dbReference type="EMBL" id="KAK7140854.1"/>
    </source>
</evidence>
<comment type="caution">
    <text evidence="8">The sequence shown here is derived from an EMBL/GenBank/DDBJ whole genome shotgun (WGS) entry which is preliminary data.</text>
</comment>
<protein>
    <recommendedName>
        <fullName evidence="7">RING-type domain-containing protein</fullName>
    </recommendedName>
</protein>
<keyword evidence="2" id="KW-0479">Metal-binding</keyword>
<gene>
    <name evidence="8" type="ORF">R3I93_015100</name>
</gene>
<keyword evidence="3" id="KW-0677">Repeat</keyword>
<dbReference type="GO" id="GO:0016740">
    <property type="term" value="F:transferase activity"/>
    <property type="evidence" value="ECO:0007669"/>
    <property type="project" value="UniProtKB-KW"/>
</dbReference>
<sequence>MANNFKKLTLSDTDIKLVKKPSDLDVCDDNPDVLRVQLSCGHVSDPMSLTDCCKAQLFDGEMVFKCPLCKKEWPFDEVRKSAKLSNDELIGFEDMLGTNAAKKFDIKDCPGCGTFIQRLHTTNLAVECSVCTERTGRIYEFCWKCQREWKGPRPHDDQCENVGCNIKDQELLKDCSMVTLTCVQNVQCPGIRACPFCGVLIEHLRVGCKIMTCQKCCKGFCFVCLKPAQECLQTSTHFVLCTAGVAPKQGEVPRL</sequence>
<accession>A0AAN9CM55</accession>
<dbReference type="InterPro" id="IPR044066">
    <property type="entry name" value="TRIAD_supradom"/>
</dbReference>
<evidence type="ECO:0000259" key="7">
    <source>
        <dbReference type="PROSITE" id="PS51873"/>
    </source>
</evidence>
<organism evidence="8 9">
    <name type="scientific">Phoxinus phoxinus</name>
    <name type="common">Eurasian minnow</name>
    <dbReference type="NCBI Taxonomy" id="58324"/>
    <lineage>
        <taxon>Eukaryota</taxon>
        <taxon>Metazoa</taxon>
        <taxon>Chordata</taxon>
        <taxon>Craniata</taxon>
        <taxon>Vertebrata</taxon>
        <taxon>Euteleostomi</taxon>
        <taxon>Actinopterygii</taxon>
        <taxon>Neopterygii</taxon>
        <taxon>Teleostei</taxon>
        <taxon>Ostariophysi</taxon>
        <taxon>Cypriniformes</taxon>
        <taxon>Leuciscidae</taxon>
        <taxon>Phoxininae</taxon>
        <taxon>Phoxinus</taxon>
    </lineage>
</organism>
<dbReference type="Gene3D" id="1.20.120.1750">
    <property type="match status" value="2"/>
</dbReference>
<reference evidence="8 9" key="1">
    <citation type="submission" date="2024-02" db="EMBL/GenBank/DDBJ databases">
        <title>Chromosome-level genome assembly of the Eurasian Minnow (Phoxinus phoxinus).</title>
        <authorList>
            <person name="Oriowo T.O."/>
            <person name="Martin S."/>
            <person name="Stange M."/>
            <person name="Chrysostomakis Y."/>
            <person name="Brown T."/>
            <person name="Winkler S."/>
            <person name="Kukowka S."/>
            <person name="Myers E.W."/>
            <person name="Bohne A."/>
        </authorList>
    </citation>
    <scope>NUCLEOTIDE SEQUENCE [LARGE SCALE GENOMIC DNA]</scope>
    <source>
        <strain evidence="8">ZFMK-TIS-60720</strain>
        <tissue evidence="8">Whole Organism</tissue>
    </source>
</reference>
<keyword evidence="6" id="KW-0862">Zinc</keyword>
<dbReference type="EMBL" id="JAYKXH010000016">
    <property type="protein sequence ID" value="KAK7140854.1"/>
    <property type="molecule type" value="Genomic_DNA"/>
</dbReference>
<evidence type="ECO:0000256" key="6">
    <source>
        <dbReference type="ARBA" id="ARBA00022833"/>
    </source>
</evidence>
<evidence type="ECO:0000256" key="3">
    <source>
        <dbReference type="ARBA" id="ARBA00022737"/>
    </source>
</evidence>
<keyword evidence="5" id="KW-0833">Ubl conjugation pathway</keyword>